<gene>
    <name evidence="1" type="ORF">Raf01_23140</name>
</gene>
<evidence type="ECO:0000313" key="2">
    <source>
        <dbReference type="Proteomes" id="UP000642748"/>
    </source>
</evidence>
<evidence type="ECO:0008006" key="3">
    <source>
        <dbReference type="Google" id="ProtNLM"/>
    </source>
</evidence>
<reference evidence="1" key="1">
    <citation type="submission" date="2021-01" db="EMBL/GenBank/DDBJ databases">
        <title>Whole genome shotgun sequence of Rugosimonospora africana NBRC 104875.</title>
        <authorList>
            <person name="Komaki H."/>
            <person name="Tamura T."/>
        </authorList>
    </citation>
    <scope>NUCLEOTIDE SEQUENCE</scope>
    <source>
        <strain evidence="1">NBRC 104875</strain>
    </source>
</reference>
<dbReference type="RefSeq" id="WP_203917803.1">
    <property type="nucleotide sequence ID" value="NZ_BONZ01000021.1"/>
</dbReference>
<accession>A0A8J3VPN4</accession>
<dbReference type="AlphaFoldDB" id="A0A8J3VPN4"/>
<name>A0A8J3VPN4_9ACTN</name>
<comment type="caution">
    <text evidence="1">The sequence shown here is derived from an EMBL/GenBank/DDBJ whole genome shotgun (WGS) entry which is preliminary data.</text>
</comment>
<dbReference type="Proteomes" id="UP000642748">
    <property type="component" value="Unassembled WGS sequence"/>
</dbReference>
<keyword evidence="2" id="KW-1185">Reference proteome</keyword>
<sequence length="524" mass="55898">MAEIRQVDGRPVIDYLARDYESLLAAMRDLIPQKLPEWQDFANEADFGNVLLELFAHMGDILSYYTDRVANESFLGTAQTRTSVIEHLRLIGYELGTAAPAATTLTLAVPGSVTSTVTVNKGDAFATKSQKDRPAVRFEYTREAPLVIDFSTLTPDPVTGRKVFGIAQGGIPVEEGRLIAGELLGTSDGTPSQRFPLAHPGLVLRPPGPPGQTSRDVLLTTQLGTTVDSWTLRDSLAFSEAGQKDFAVEVDADDRATIVFGDGGFGAIPSQGTVIRATYRVGGGLAGNVPANVVTTIVNAPQLALLGATATNPSPATGGADREDIDHAVQHAPAVFRSLRRAVTAADYQALAQSFKGVGKVRAVATGWNRVTLYVAPEGGGKVSDVLEANLIGYFEDKRMLSQLIEVSDVDYVPVYVTAEIAVESFYVTADVVDQVRQAAAALLAFDRVDFGQTVYLGRFYEAVQDTPGVVYVNITEFRRADRPVPAVDPLGKLSLGANEIPVIPADADYASGLRVVLVSQGGQ</sequence>
<proteinExistence type="predicted"/>
<evidence type="ECO:0000313" key="1">
    <source>
        <dbReference type="EMBL" id="GIH14142.1"/>
    </source>
</evidence>
<dbReference type="EMBL" id="BONZ01000021">
    <property type="protein sequence ID" value="GIH14142.1"/>
    <property type="molecule type" value="Genomic_DNA"/>
</dbReference>
<protein>
    <recommendedName>
        <fullName evidence="3">Phage baseplate assembly protein</fullName>
    </recommendedName>
</protein>
<organism evidence="1 2">
    <name type="scientific">Rugosimonospora africana</name>
    <dbReference type="NCBI Taxonomy" id="556532"/>
    <lineage>
        <taxon>Bacteria</taxon>
        <taxon>Bacillati</taxon>
        <taxon>Actinomycetota</taxon>
        <taxon>Actinomycetes</taxon>
        <taxon>Micromonosporales</taxon>
        <taxon>Micromonosporaceae</taxon>
        <taxon>Rugosimonospora</taxon>
    </lineage>
</organism>